<dbReference type="OrthoDB" id="9792985at2"/>
<dbReference type="Pfam" id="PF03744">
    <property type="entry name" value="BioW"/>
    <property type="match status" value="1"/>
</dbReference>
<evidence type="ECO:0000256" key="9">
    <source>
        <dbReference type="ARBA" id="ARBA00022842"/>
    </source>
</evidence>
<dbReference type="AlphaFoldDB" id="A0A3M0GRJ2"/>
<keyword evidence="14" id="KW-1185">Reference proteome</keyword>
<keyword evidence="6" id="KW-0547">Nucleotide-binding</keyword>
<evidence type="ECO:0000256" key="7">
    <source>
        <dbReference type="ARBA" id="ARBA00022756"/>
    </source>
</evidence>
<comment type="catalytic activity">
    <reaction evidence="10">
        <text>heptanedioate + ATP + CoA = 6-carboxyhexanoyl-CoA + AMP + diphosphate</text>
        <dbReference type="Rhea" id="RHEA:14781"/>
        <dbReference type="ChEBI" id="CHEBI:30616"/>
        <dbReference type="ChEBI" id="CHEBI:33019"/>
        <dbReference type="ChEBI" id="CHEBI:36165"/>
        <dbReference type="ChEBI" id="CHEBI:57287"/>
        <dbReference type="ChEBI" id="CHEBI:57360"/>
        <dbReference type="ChEBI" id="CHEBI:456215"/>
        <dbReference type="EC" id="6.2.1.14"/>
    </reaction>
</comment>
<evidence type="ECO:0000313" key="13">
    <source>
        <dbReference type="Proteomes" id="UP000270649"/>
    </source>
</evidence>
<evidence type="ECO:0000256" key="6">
    <source>
        <dbReference type="ARBA" id="ARBA00022741"/>
    </source>
</evidence>
<dbReference type="InterPro" id="IPR005499">
    <property type="entry name" value="BioW"/>
</dbReference>
<name>A0A3M0GRJ2_9CORY</name>
<gene>
    <name evidence="12" type="ORF">D9543_06365</name>
    <name evidence="11" type="ORF">GWO63_003825</name>
</gene>
<comment type="subunit">
    <text evidence="3">Homodimer.</text>
</comment>
<evidence type="ECO:0000313" key="12">
    <source>
        <dbReference type="EMBL" id="RMB60700.1"/>
    </source>
</evidence>
<keyword evidence="9" id="KW-0460">Magnesium</keyword>
<evidence type="ECO:0000256" key="8">
    <source>
        <dbReference type="ARBA" id="ARBA00022840"/>
    </source>
</evidence>
<dbReference type="EMBL" id="JAACBX020000001">
    <property type="protein sequence ID" value="MBM0243419.1"/>
    <property type="molecule type" value="Genomic_DNA"/>
</dbReference>
<evidence type="ECO:0000256" key="10">
    <source>
        <dbReference type="ARBA" id="ARBA00049553"/>
    </source>
</evidence>
<dbReference type="Proteomes" id="UP001518680">
    <property type="component" value="Unassembled WGS sequence"/>
</dbReference>
<accession>A0A3M0GRJ2</accession>
<evidence type="ECO:0000256" key="5">
    <source>
        <dbReference type="ARBA" id="ARBA00022598"/>
    </source>
</evidence>
<dbReference type="GO" id="GO:0009102">
    <property type="term" value="P:biotin biosynthetic process"/>
    <property type="evidence" value="ECO:0007669"/>
    <property type="project" value="UniProtKB-KW"/>
</dbReference>
<comment type="pathway">
    <text evidence="2">Metabolic intermediate metabolism; pimeloyl-CoA biosynthesis; pimeloyl-CoA from pimelate: step 1/1.</text>
</comment>
<evidence type="ECO:0000256" key="2">
    <source>
        <dbReference type="ARBA" id="ARBA00005075"/>
    </source>
</evidence>
<evidence type="ECO:0000256" key="3">
    <source>
        <dbReference type="ARBA" id="ARBA00011738"/>
    </source>
</evidence>
<protein>
    <recommendedName>
        <fullName evidence="4">6-carboxyhexanoate--CoA ligase</fullName>
        <ecNumber evidence="4">6.2.1.14</ecNumber>
    </recommendedName>
</protein>
<comment type="caution">
    <text evidence="12">The sequence shown here is derived from an EMBL/GenBank/DDBJ whole genome shotgun (WGS) entry which is preliminary data.</text>
</comment>
<proteinExistence type="predicted"/>
<dbReference type="UniPathway" id="UPA00999">
    <property type="reaction ID" value="UER00351"/>
</dbReference>
<keyword evidence="5 12" id="KW-0436">Ligase</keyword>
<organism evidence="12 13">
    <name type="scientific">Corynebacterium macginleyi</name>
    <dbReference type="NCBI Taxonomy" id="38290"/>
    <lineage>
        <taxon>Bacteria</taxon>
        <taxon>Bacillati</taxon>
        <taxon>Actinomycetota</taxon>
        <taxon>Actinomycetes</taxon>
        <taxon>Mycobacteriales</taxon>
        <taxon>Corynebacteriaceae</taxon>
        <taxon>Corynebacterium</taxon>
    </lineage>
</organism>
<dbReference type="GO" id="GO:0005524">
    <property type="term" value="F:ATP binding"/>
    <property type="evidence" value="ECO:0007669"/>
    <property type="project" value="UniProtKB-KW"/>
</dbReference>
<dbReference type="GO" id="GO:0042410">
    <property type="term" value="F:6-carboxyhexanoate-CoA ligase activity"/>
    <property type="evidence" value="ECO:0007669"/>
    <property type="project" value="UniProtKB-EC"/>
</dbReference>
<reference evidence="12 13" key="1">
    <citation type="submission" date="2018-10" db="EMBL/GenBank/DDBJ databases">
        <title>Corynebacterium macginleyi genome sequencing and assembly of the type strain and two clinical samples.</title>
        <authorList>
            <person name="Bernier A.-M."/>
            <person name="Bernard K."/>
        </authorList>
    </citation>
    <scope>NUCLEOTIDE SEQUENCE [LARGE SCALE GENOMIC DNA]</scope>
    <source>
        <strain evidence="12 13">NML 120205</strain>
    </source>
</reference>
<dbReference type="EMBL" id="REGC01000006">
    <property type="protein sequence ID" value="RMB60700.1"/>
    <property type="molecule type" value="Genomic_DNA"/>
</dbReference>
<evidence type="ECO:0000313" key="14">
    <source>
        <dbReference type="Proteomes" id="UP001518680"/>
    </source>
</evidence>
<dbReference type="NCBIfam" id="NF002360">
    <property type="entry name" value="PRK01322.1"/>
    <property type="match status" value="1"/>
</dbReference>
<reference evidence="11 14" key="2">
    <citation type="submission" date="2021-01" db="EMBL/GenBank/DDBJ databases">
        <title>Complete genome sequences of Corynebacterium macginleyi strains isolated from infectious keratitis.</title>
        <authorList>
            <person name="Sagerfors S."/>
            <person name="Poehlein A."/>
            <person name="Soderquist B."/>
            <person name="Bruggemann H."/>
        </authorList>
    </citation>
    <scope>NUCLEOTIDE SEQUENCE [LARGE SCALE GENOMIC DNA]</scope>
    <source>
        <strain evidence="11 14">12T220</strain>
    </source>
</reference>
<evidence type="ECO:0000313" key="11">
    <source>
        <dbReference type="EMBL" id="MBM0243419.1"/>
    </source>
</evidence>
<evidence type="ECO:0000256" key="4">
    <source>
        <dbReference type="ARBA" id="ARBA00012984"/>
    </source>
</evidence>
<sequence length="259" mass="28552">MGRWLSSLFLNSVQRVRYPRLMNYFSVRMRADSSGQHISGAERIVRSHEVPAVCAALSERAMTHPKGMAENVFITVEALDESDILRVPSVGVQEEVMQRPSQARGIIEELLRPMTAHSQIVIEETFTARNMRGAMLIAADTGVRCEPDVQRGVRVSHMDAHNAKEADFTGKDAAHEAIVLASKVAAHPDVLAEVCVSDDPAYTTGYVCIGDTYHRLPHIKEPGSDEGARAFIIKPGADIEALIDYLENRAVLVDFEADE</sequence>
<dbReference type="EC" id="6.2.1.14" evidence="4"/>
<keyword evidence="7" id="KW-0093">Biotin biosynthesis</keyword>
<comment type="cofactor">
    <cofactor evidence="1">
        <name>Mg(2+)</name>
        <dbReference type="ChEBI" id="CHEBI:18420"/>
    </cofactor>
</comment>
<keyword evidence="8" id="KW-0067">ATP-binding</keyword>
<evidence type="ECO:0000256" key="1">
    <source>
        <dbReference type="ARBA" id="ARBA00001946"/>
    </source>
</evidence>
<dbReference type="Proteomes" id="UP000270649">
    <property type="component" value="Unassembled WGS sequence"/>
</dbReference>